<feature type="coiled-coil region" evidence="1">
    <location>
        <begin position="265"/>
        <end position="327"/>
    </location>
</feature>
<keyword evidence="1" id="KW-0175">Coiled coil</keyword>
<accession>A0A8B8LBR6</accession>
<dbReference type="RefSeq" id="XP_027353836.1">
    <property type="nucleotide sequence ID" value="XM_027498035.1"/>
</dbReference>
<protein>
    <submittedName>
        <fullName evidence="4 5">IRK-interacting protein-like</fullName>
    </submittedName>
</protein>
<dbReference type="AlphaFoldDB" id="A0A8B8LBR6"/>
<evidence type="ECO:0000256" key="2">
    <source>
        <dbReference type="SAM" id="MobiDB-lite"/>
    </source>
</evidence>
<evidence type="ECO:0000313" key="4">
    <source>
        <dbReference type="RefSeq" id="XP_027353776.1"/>
    </source>
</evidence>
<sequence length="582" mass="65759">MAATATPTVFKDSNNGNPEITRQEIQSAIAKAVELRALHAALMRGNSPANARFPSPSPASRPVPHFSAQDYPVFTPSYEDDPAVGYNQNPLKSLTISDGWDESLEGGNSIETIVPEYKEKSSSRKGLYCGFANLESHICPSDDSKSVTGSCANQITVLPTSPANDYFKCRRRNSLEDFKSISSCNKCNPAIITSEFENARNSKSSNIVVPVADSHSSFQSQPKSKGVISWLFPRLKKKQKNENSPNRAESEDVSQVLKDLGIMSIETLKRELVEANENRDVALMEVSEMRSSLGELKQKLEYLEGYCEELKKALRQAMQARDSQLCEQLSNLPHRGKSLDGNGGNLMPVSEEVMVEGFLQIVSESRLSVKQFCKTLINHIEETDHSLTENLNLLLQPYKLSLNSKHSKAVLYHIEAFINQSLYQDFENCVFQKYGCSKFLDPQQDRQAQFSSFVALRNLSWNEVLRKGTKYYSEEFSKFCDQKMSCITTSLNWTRPWPEQLLQTFFVAAKCMWLLHLLAFSFNPPLGILRVEENRTFDPHYMEDMCPRSQGPSRVKIMVMPGFYVQDRVLRCKVLCRYKSAA</sequence>
<dbReference type="KEGG" id="aprc:113864392"/>
<evidence type="ECO:0000313" key="5">
    <source>
        <dbReference type="RefSeq" id="XP_027353836.1"/>
    </source>
</evidence>
<organism evidence="3 4">
    <name type="scientific">Abrus precatorius</name>
    <name type="common">Indian licorice</name>
    <name type="synonym">Glycine abrus</name>
    <dbReference type="NCBI Taxonomy" id="3816"/>
    <lineage>
        <taxon>Eukaryota</taxon>
        <taxon>Viridiplantae</taxon>
        <taxon>Streptophyta</taxon>
        <taxon>Embryophyta</taxon>
        <taxon>Tracheophyta</taxon>
        <taxon>Spermatophyta</taxon>
        <taxon>Magnoliopsida</taxon>
        <taxon>eudicotyledons</taxon>
        <taxon>Gunneridae</taxon>
        <taxon>Pentapetalae</taxon>
        <taxon>rosids</taxon>
        <taxon>fabids</taxon>
        <taxon>Fabales</taxon>
        <taxon>Fabaceae</taxon>
        <taxon>Papilionoideae</taxon>
        <taxon>50 kb inversion clade</taxon>
        <taxon>NPAAA clade</taxon>
        <taxon>indigoferoid/millettioid clade</taxon>
        <taxon>Abreae</taxon>
        <taxon>Abrus</taxon>
    </lineage>
</organism>
<evidence type="ECO:0000313" key="3">
    <source>
        <dbReference type="Proteomes" id="UP000694853"/>
    </source>
</evidence>
<dbReference type="OrthoDB" id="785851at2759"/>
<gene>
    <name evidence="4" type="primary">LOC113864359</name>
    <name evidence="5" type="synonym">LOC113864392</name>
</gene>
<keyword evidence="3" id="KW-1185">Reference proteome</keyword>
<dbReference type="PANTHER" id="PTHR31029:SF3">
    <property type="entry name" value="IRK-INTERACTING PROTEIN"/>
    <property type="match status" value="1"/>
</dbReference>
<dbReference type="RefSeq" id="XP_027353776.1">
    <property type="nucleotide sequence ID" value="XM_027497975.1"/>
</dbReference>
<dbReference type="GeneID" id="113864359"/>
<evidence type="ECO:0000256" key="1">
    <source>
        <dbReference type="SAM" id="Coils"/>
    </source>
</evidence>
<feature type="region of interest" description="Disordered" evidence="2">
    <location>
        <begin position="1"/>
        <end position="21"/>
    </location>
</feature>
<dbReference type="KEGG" id="aprc:113864359"/>
<name>A0A8B8LBR6_ABRPR</name>
<reference evidence="3" key="1">
    <citation type="journal article" date="2019" name="Toxins">
        <title>Detection of Abrin-Like and Prepropulchellin-Like Toxin Genes and Transcripts Using Whole Genome Sequencing and Full-Length Transcript Sequencing of Abrus precatorius.</title>
        <authorList>
            <person name="Hovde B.T."/>
            <person name="Daligault H.E."/>
            <person name="Hanschen E.R."/>
            <person name="Kunde Y.A."/>
            <person name="Johnson M.B."/>
            <person name="Starkenburg S.R."/>
            <person name="Johnson S.L."/>
        </authorList>
    </citation>
    <scope>NUCLEOTIDE SEQUENCE [LARGE SCALE GENOMIC DNA]</scope>
</reference>
<proteinExistence type="predicted"/>
<dbReference type="PANTHER" id="PTHR31029">
    <property type="entry name" value="CYCLIN-DEPENDENT KINASE-LIKE PROTEIN"/>
    <property type="match status" value="1"/>
</dbReference>
<dbReference type="Proteomes" id="UP000694853">
    <property type="component" value="Unplaced"/>
</dbReference>
<dbReference type="InterPro" id="IPR042316">
    <property type="entry name" value="IRKI-like"/>
</dbReference>
<reference evidence="4 5" key="2">
    <citation type="submission" date="2025-04" db="UniProtKB">
        <authorList>
            <consortium name="RefSeq"/>
        </authorList>
    </citation>
    <scope>IDENTIFICATION</scope>
    <source>
        <tissue evidence="4 5">Young leaves</tissue>
    </source>
</reference>